<feature type="region of interest" description="Disordered" evidence="1">
    <location>
        <begin position="244"/>
        <end position="285"/>
    </location>
</feature>
<dbReference type="AlphaFoldDB" id="A0A5C5FP67"/>
<feature type="region of interest" description="Disordered" evidence="1">
    <location>
        <begin position="1"/>
        <end position="45"/>
    </location>
</feature>
<sequence>MYRLKGASAERTEQEEQDSEECTGLSHLPPLSFATPSHPPSRTPSISLSLLATLVIPSLLRHPPRSPPYKKSSPSSLSLSTVDQPSQLRLASFPRHSFASSLRPSPCLDNNMQDESSEAWRGPFNPSTDSLQFASAPPPSNTLGGLMTTLDIIKARTVTRSSNHAHLFYDHSAVADWKTAAYHALLTPWTAASDNRRLACAHGLEALATQWSRNREAGQGPFAASILPSLRDMCLFLERESPRNSPRLNSPLPQHHHASVAPPPPKTLEPPWGGPSGPPLGAPFQFRSLARCPRAEIGHRSALLHGINKRDWEAHWARASSERF</sequence>
<dbReference type="Proteomes" id="UP000311382">
    <property type="component" value="Unassembled WGS sequence"/>
</dbReference>
<comment type="caution">
    <text evidence="2">The sequence shown here is derived from an EMBL/GenBank/DDBJ whole genome shotgun (WGS) entry which is preliminary data.</text>
</comment>
<evidence type="ECO:0000313" key="2">
    <source>
        <dbReference type="EMBL" id="TNY18603.1"/>
    </source>
</evidence>
<organism evidence="2 3">
    <name type="scientific">Rhodotorula diobovata</name>
    <dbReference type="NCBI Taxonomy" id="5288"/>
    <lineage>
        <taxon>Eukaryota</taxon>
        <taxon>Fungi</taxon>
        <taxon>Dikarya</taxon>
        <taxon>Basidiomycota</taxon>
        <taxon>Pucciniomycotina</taxon>
        <taxon>Microbotryomycetes</taxon>
        <taxon>Sporidiobolales</taxon>
        <taxon>Sporidiobolaceae</taxon>
        <taxon>Rhodotorula</taxon>
    </lineage>
</organism>
<evidence type="ECO:0000256" key="1">
    <source>
        <dbReference type="SAM" id="MobiDB-lite"/>
    </source>
</evidence>
<feature type="compositionally biased region" description="Pro residues" evidence="1">
    <location>
        <begin position="261"/>
        <end position="281"/>
    </location>
</feature>
<accession>A0A5C5FP67</accession>
<feature type="compositionally biased region" description="Low complexity" evidence="1">
    <location>
        <begin position="69"/>
        <end position="80"/>
    </location>
</feature>
<reference evidence="2 3" key="1">
    <citation type="submission" date="2019-03" db="EMBL/GenBank/DDBJ databases">
        <title>Rhodosporidium diobovatum UCD-FST 08-225 genome sequencing, assembly, and annotation.</title>
        <authorList>
            <person name="Fakankun I.U."/>
            <person name="Fristensky B."/>
            <person name="Levin D.B."/>
        </authorList>
    </citation>
    <scope>NUCLEOTIDE SEQUENCE [LARGE SCALE GENOMIC DNA]</scope>
    <source>
        <strain evidence="2 3">UCD-FST 08-225</strain>
    </source>
</reference>
<feature type="region of interest" description="Disordered" evidence="1">
    <location>
        <begin position="61"/>
        <end position="83"/>
    </location>
</feature>
<name>A0A5C5FP67_9BASI</name>
<dbReference type="EMBL" id="SOZI01000130">
    <property type="protein sequence ID" value="TNY18603.1"/>
    <property type="molecule type" value="Genomic_DNA"/>
</dbReference>
<gene>
    <name evidence="2" type="ORF">DMC30DRAFT_46903</name>
</gene>
<evidence type="ECO:0000313" key="3">
    <source>
        <dbReference type="Proteomes" id="UP000311382"/>
    </source>
</evidence>
<proteinExistence type="predicted"/>
<protein>
    <submittedName>
        <fullName evidence="2">Uncharacterized protein</fullName>
    </submittedName>
</protein>
<keyword evidence="3" id="KW-1185">Reference proteome</keyword>